<dbReference type="STRING" id="1678840.ATC1_127"/>
<accession>A0A0K8P9Y5</accession>
<evidence type="ECO:0000313" key="5">
    <source>
        <dbReference type="EMBL" id="GAP39478.1"/>
    </source>
</evidence>
<dbReference type="Pfam" id="PF01501">
    <property type="entry name" value="Glyco_transf_8"/>
    <property type="match status" value="1"/>
</dbReference>
<proteinExistence type="predicted"/>
<dbReference type="CDD" id="cd04194">
    <property type="entry name" value="GT8_A4GalT_like"/>
    <property type="match status" value="1"/>
</dbReference>
<evidence type="ECO:0000259" key="4">
    <source>
        <dbReference type="Pfam" id="PF14393"/>
    </source>
</evidence>
<dbReference type="GO" id="GO:0046872">
    <property type="term" value="F:metal ion binding"/>
    <property type="evidence" value="ECO:0007669"/>
    <property type="project" value="UniProtKB-KW"/>
</dbReference>
<sequence length="1040" mass="123493">MNFGLQIYSKRNIKAIKNSNLFDEKWYQDKYLYNSDQNPVLHFLEHGTEEGIDPSPNFSTKEYYLKNPDVKSLGMNALLHYELYGKSEGRELIQYSRLLKHTSYISINKDSKPYEKKESDKKTDIKIFVACKTESYVPENPLLFPIQTGTTLAEHRFKSMLHDDEGENISKKNESFCELTAQFWAWKNVSADYYGFFHNRRYLSFNNQLLYERKNVGIEFNSIDSYAIRSLKLFEEQMRSLIESYDIIVPKPFDWISSKELGINRTVERQYELCPEHHIDDLKCALDILKRLHPEYSSAANRYMNSSKGYYLNMYIMRKNIFFEYCEWLFPILEELYKTLDLSNRTEYSKRAIGFVAERFFGVFLTDLIEKKTEIRIHELQNSYFKSVSPPETNRPDYKKSDIKIFVSHRIDLESEIIDNPLYYPVRCGAVFDNKESEIPGDNTLENISEKRDTFCELTVQYWAWKNAEADYYGLCHYRRFQSFADKQFEETDIYKHVVEQQIDPEFIYRHNLNETAMRKVIEKYDVISLVPMDLNDLEKGLTVYKSLENNAYVYNMMGVDLFIKIFKETYPEYSEDIDEYFNGHIWRAFNCYILKKELFFDYSERLFNVLFQLEKKLDISKFNQEQKRLAGYMGECMFAIYYNHLQKLGKYRTKELQLVKVEHPQKRMHFKPAFQENNIAVVMASSDAYVPFLTVLLQSIIENMSPKNNYDFIIVSDGICDRNKDYLQRFIFSNRNLSIRFANAYNYIGGQNLYTRMHVTPTTYVRLAVPDILIGYKKAIYLDCDIVINTDIADLYNIDIEGYMIAAARDSVMAGWCNMPGHEQNKYNKEILGLKREFEYFNAGVLLINIDEFKARYTTDELFEIASSENWKWFDQDVLNMICEGKVKLLDQSWNFMAHLYDLPYQLSEFFAPITIYKDYLEARKAPKAIHYAGRFIPCFEPHVDLAHYFWHYARQTIYYEVILSAMIDNKLGSPHNSIDVHKGVDVVTPRKIADKILPIGTRRREFLKKILPKDSHRWNLCKQVYYIIFHPKYWLQNQ</sequence>
<dbReference type="PANTHER" id="PTHR13778:SF47">
    <property type="entry name" value="LIPOPOLYSACCHARIDE 1,3-GALACTOSYLTRANSFERASE"/>
    <property type="match status" value="1"/>
</dbReference>
<dbReference type="PANTHER" id="PTHR13778">
    <property type="entry name" value="GLYCOSYLTRANSFERASE 8 DOMAIN-CONTAINING PROTEIN"/>
    <property type="match status" value="1"/>
</dbReference>
<evidence type="ECO:0000256" key="1">
    <source>
        <dbReference type="ARBA" id="ARBA00022676"/>
    </source>
</evidence>
<organism evidence="5">
    <name type="scientific">Flexilinea flocculi</name>
    <dbReference type="NCBI Taxonomy" id="1678840"/>
    <lineage>
        <taxon>Bacteria</taxon>
        <taxon>Bacillati</taxon>
        <taxon>Chloroflexota</taxon>
        <taxon>Anaerolineae</taxon>
        <taxon>Anaerolineales</taxon>
        <taxon>Anaerolineaceae</taxon>
        <taxon>Flexilinea</taxon>
    </lineage>
</organism>
<dbReference type="InterPro" id="IPR029044">
    <property type="entry name" value="Nucleotide-diphossugar_trans"/>
</dbReference>
<dbReference type="Gene3D" id="3.90.550.10">
    <property type="entry name" value="Spore Coat Polysaccharide Biosynthesis Protein SpsA, Chain A"/>
    <property type="match status" value="1"/>
</dbReference>
<dbReference type="Proteomes" id="UP000053370">
    <property type="component" value="Unassembled WGS sequence"/>
</dbReference>
<feature type="domain" description="DUF4422" evidence="4">
    <location>
        <begin position="415"/>
        <end position="645"/>
    </location>
</feature>
<dbReference type="SUPFAM" id="SSF53448">
    <property type="entry name" value="Nucleotide-diphospho-sugar transferases"/>
    <property type="match status" value="1"/>
</dbReference>
<protein>
    <submittedName>
        <fullName evidence="5">Lipopolysaccharide biosynthesis protein, LPS:glycosyltransferase</fullName>
    </submittedName>
</protein>
<dbReference type="InterPro" id="IPR002495">
    <property type="entry name" value="Glyco_trans_8"/>
</dbReference>
<dbReference type="OrthoDB" id="9798746at2"/>
<dbReference type="EMBL" id="DF968180">
    <property type="protein sequence ID" value="GAP39478.1"/>
    <property type="molecule type" value="Genomic_DNA"/>
</dbReference>
<dbReference type="GO" id="GO:0016757">
    <property type="term" value="F:glycosyltransferase activity"/>
    <property type="evidence" value="ECO:0007669"/>
    <property type="project" value="UniProtKB-KW"/>
</dbReference>
<dbReference type="Pfam" id="PF14393">
    <property type="entry name" value="DUF4422"/>
    <property type="match status" value="2"/>
</dbReference>
<dbReference type="AlphaFoldDB" id="A0A0K8P9Y5"/>
<feature type="domain" description="DUF4422" evidence="4">
    <location>
        <begin position="126"/>
        <end position="366"/>
    </location>
</feature>
<keyword evidence="3" id="KW-0479">Metal-binding</keyword>
<keyword evidence="1" id="KW-0328">Glycosyltransferase</keyword>
<keyword evidence="6" id="KW-1185">Reference proteome</keyword>
<dbReference type="RefSeq" id="WP_062277916.1">
    <property type="nucleotide sequence ID" value="NZ_DF968180.1"/>
</dbReference>
<gene>
    <name evidence="5" type="ORF">ATC1_127</name>
</gene>
<evidence type="ECO:0000256" key="2">
    <source>
        <dbReference type="ARBA" id="ARBA00022679"/>
    </source>
</evidence>
<evidence type="ECO:0000256" key="3">
    <source>
        <dbReference type="ARBA" id="ARBA00022723"/>
    </source>
</evidence>
<keyword evidence="2 5" id="KW-0808">Transferase</keyword>
<dbReference type="InterPro" id="IPR025536">
    <property type="entry name" value="DUF4422"/>
</dbReference>
<dbReference type="PATRIC" id="fig|1678840.3.peg.507"/>
<reference evidence="5" key="1">
    <citation type="journal article" date="2015" name="Genome Announc.">
        <title>Draft Genome Sequence of Anaerolineae Strain TC1, a Novel Isolate from a Methanogenic Wastewater Treatment System.</title>
        <authorList>
            <person name="Matsuura N."/>
            <person name="Tourlousse D.M."/>
            <person name="Sun L."/>
            <person name="Toyonaga M."/>
            <person name="Kuroda K."/>
            <person name="Ohashi A."/>
            <person name="Cruz R."/>
            <person name="Yamaguchi T."/>
            <person name="Sekiguchi Y."/>
        </authorList>
    </citation>
    <scope>NUCLEOTIDE SEQUENCE [LARGE SCALE GENOMIC DNA]</scope>
    <source>
        <strain evidence="5">TC1</strain>
    </source>
</reference>
<name>A0A0K8P9Y5_9CHLR</name>
<dbReference type="InterPro" id="IPR050748">
    <property type="entry name" value="Glycosyltrans_8_dom-fam"/>
</dbReference>
<evidence type="ECO:0000313" key="6">
    <source>
        <dbReference type="Proteomes" id="UP000053370"/>
    </source>
</evidence>